<gene>
    <name evidence="1" type="ORF">SAMN00120144_4060</name>
</gene>
<organism evidence="1 2">
    <name type="scientific">Hymenobacter roseosalivarius DSM 11622</name>
    <dbReference type="NCBI Taxonomy" id="645990"/>
    <lineage>
        <taxon>Bacteria</taxon>
        <taxon>Pseudomonadati</taxon>
        <taxon>Bacteroidota</taxon>
        <taxon>Cytophagia</taxon>
        <taxon>Cytophagales</taxon>
        <taxon>Hymenobacteraceae</taxon>
        <taxon>Hymenobacter</taxon>
    </lineage>
</organism>
<dbReference type="Proteomes" id="UP000192266">
    <property type="component" value="Unassembled WGS sequence"/>
</dbReference>
<name>A0A1W1V4V9_9BACT</name>
<dbReference type="AlphaFoldDB" id="A0A1W1V4V9"/>
<dbReference type="EMBL" id="FWWW01000050">
    <property type="protein sequence ID" value="SMB88427.1"/>
    <property type="molecule type" value="Genomic_DNA"/>
</dbReference>
<protein>
    <submittedName>
        <fullName evidence="1">Uncharacterized protein</fullName>
    </submittedName>
</protein>
<keyword evidence="2" id="KW-1185">Reference proteome</keyword>
<sequence>MTQNQQAAEAITQEIVGDLLYNGHTVIAQDLRDLLAVALQGNPAAVTRIQAMANVRWLGDLYIESVPLLQWYQKLERLRRLWKRLC</sequence>
<evidence type="ECO:0000313" key="2">
    <source>
        <dbReference type="Proteomes" id="UP000192266"/>
    </source>
</evidence>
<accession>A0A1W1V4V9</accession>
<evidence type="ECO:0000313" key="1">
    <source>
        <dbReference type="EMBL" id="SMB88427.1"/>
    </source>
</evidence>
<reference evidence="1 2" key="1">
    <citation type="submission" date="2017-04" db="EMBL/GenBank/DDBJ databases">
        <authorList>
            <person name="Afonso C.L."/>
            <person name="Miller P.J."/>
            <person name="Scott M.A."/>
            <person name="Spackman E."/>
            <person name="Goraichik I."/>
            <person name="Dimitrov K.M."/>
            <person name="Suarez D.L."/>
            <person name="Swayne D.E."/>
        </authorList>
    </citation>
    <scope>NUCLEOTIDE SEQUENCE [LARGE SCALE GENOMIC DNA]</scope>
    <source>
        <strain evidence="1 2">DSM 11622</strain>
    </source>
</reference>
<proteinExistence type="predicted"/>